<gene>
    <name evidence="1" type="ORF">GLOIN_2v1693192</name>
</gene>
<proteinExistence type="predicted"/>
<accession>A0A2P4PBL3</accession>
<reference evidence="1 2" key="1">
    <citation type="journal article" date="2013" name="Proc. Natl. Acad. Sci. U.S.A.">
        <title>Genome of an arbuscular mycorrhizal fungus provides insight into the oldest plant symbiosis.</title>
        <authorList>
            <person name="Tisserant E."/>
            <person name="Malbreil M."/>
            <person name="Kuo A."/>
            <person name="Kohler A."/>
            <person name="Symeonidi A."/>
            <person name="Balestrini R."/>
            <person name="Charron P."/>
            <person name="Duensing N."/>
            <person name="Frei Dit Frey N."/>
            <person name="Gianinazzi-Pearson V."/>
            <person name="Gilbert L.B."/>
            <person name="Handa Y."/>
            <person name="Herr J.R."/>
            <person name="Hijri M."/>
            <person name="Koul R."/>
            <person name="Kawaguchi M."/>
            <person name="Krajinski F."/>
            <person name="Lammers P.J."/>
            <person name="Masclaux F.G."/>
            <person name="Murat C."/>
            <person name="Morin E."/>
            <person name="Ndikumana S."/>
            <person name="Pagni M."/>
            <person name="Petitpierre D."/>
            <person name="Requena N."/>
            <person name="Rosikiewicz P."/>
            <person name="Riley R."/>
            <person name="Saito K."/>
            <person name="San Clemente H."/>
            <person name="Shapiro H."/>
            <person name="van Tuinen D."/>
            <person name="Becard G."/>
            <person name="Bonfante P."/>
            <person name="Paszkowski U."/>
            <person name="Shachar-Hill Y.Y."/>
            <person name="Tuskan G.A."/>
            <person name="Young P.W."/>
            <person name="Sanders I.R."/>
            <person name="Henrissat B."/>
            <person name="Rensing S.A."/>
            <person name="Grigoriev I.V."/>
            <person name="Corradi N."/>
            <person name="Roux C."/>
            <person name="Martin F."/>
        </authorList>
    </citation>
    <scope>NUCLEOTIDE SEQUENCE [LARGE SCALE GENOMIC DNA]</scope>
    <source>
        <strain evidence="1 2">DAOM 197198</strain>
    </source>
</reference>
<reference evidence="1 2" key="2">
    <citation type="journal article" date="2018" name="New Phytol.">
        <title>High intraspecific genome diversity in the model arbuscular mycorrhizal symbiont Rhizophagus irregularis.</title>
        <authorList>
            <person name="Chen E.C.H."/>
            <person name="Morin E."/>
            <person name="Beaudet D."/>
            <person name="Noel J."/>
            <person name="Yildirir G."/>
            <person name="Ndikumana S."/>
            <person name="Charron P."/>
            <person name="St-Onge C."/>
            <person name="Giorgi J."/>
            <person name="Kruger M."/>
            <person name="Marton T."/>
            <person name="Ropars J."/>
            <person name="Grigoriev I.V."/>
            <person name="Hainaut M."/>
            <person name="Henrissat B."/>
            <person name="Roux C."/>
            <person name="Martin F."/>
            <person name="Corradi N."/>
        </authorList>
    </citation>
    <scope>NUCLEOTIDE SEQUENCE [LARGE SCALE GENOMIC DNA]</scope>
    <source>
        <strain evidence="1 2">DAOM 197198</strain>
    </source>
</reference>
<evidence type="ECO:0000313" key="1">
    <source>
        <dbReference type="EMBL" id="POG62763.1"/>
    </source>
</evidence>
<organism evidence="1 2">
    <name type="scientific">Rhizophagus irregularis (strain DAOM 181602 / DAOM 197198 / MUCL 43194)</name>
    <name type="common">Arbuscular mycorrhizal fungus</name>
    <name type="synonym">Glomus intraradices</name>
    <dbReference type="NCBI Taxonomy" id="747089"/>
    <lineage>
        <taxon>Eukaryota</taxon>
        <taxon>Fungi</taxon>
        <taxon>Fungi incertae sedis</taxon>
        <taxon>Mucoromycota</taxon>
        <taxon>Glomeromycotina</taxon>
        <taxon>Glomeromycetes</taxon>
        <taxon>Glomerales</taxon>
        <taxon>Glomeraceae</taxon>
        <taxon>Rhizophagus</taxon>
    </lineage>
</organism>
<sequence>MKTKRVEYLAILENIDGKYEDLFFQKEKVKVFQLHGIKVLNYSDLVINVYDFIKEIC</sequence>
<dbReference type="Proteomes" id="UP000018888">
    <property type="component" value="Unassembled WGS sequence"/>
</dbReference>
<evidence type="ECO:0000313" key="2">
    <source>
        <dbReference type="Proteomes" id="UP000018888"/>
    </source>
</evidence>
<name>A0A2P4PBL3_RHIID</name>
<protein>
    <submittedName>
        <fullName evidence="1">Uncharacterized protein</fullName>
    </submittedName>
</protein>
<comment type="caution">
    <text evidence="1">The sequence shown here is derived from an EMBL/GenBank/DDBJ whole genome shotgun (WGS) entry which is preliminary data.</text>
</comment>
<dbReference type="EMBL" id="AUPC02000289">
    <property type="protein sequence ID" value="POG62763.1"/>
    <property type="molecule type" value="Genomic_DNA"/>
</dbReference>
<dbReference type="AlphaFoldDB" id="A0A2P4PBL3"/>
<keyword evidence="2" id="KW-1185">Reference proteome</keyword>